<evidence type="ECO:0000313" key="2">
    <source>
        <dbReference type="Proteomes" id="UP000274429"/>
    </source>
</evidence>
<dbReference type="EMBL" id="UYWX01020293">
    <property type="protein sequence ID" value="VDM30191.1"/>
    <property type="molecule type" value="Genomic_DNA"/>
</dbReference>
<dbReference type="AlphaFoldDB" id="A0A0R3WZ72"/>
<dbReference type="Proteomes" id="UP000274429">
    <property type="component" value="Unassembled WGS sequence"/>
</dbReference>
<proteinExistence type="predicted"/>
<protein>
    <submittedName>
        <fullName evidence="1 3">Uncharacterized protein</fullName>
    </submittedName>
</protein>
<reference evidence="3" key="1">
    <citation type="submission" date="2017-02" db="UniProtKB">
        <authorList>
            <consortium name="WormBaseParasite"/>
        </authorList>
    </citation>
    <scope>IDENTIFICATION</scope>
</reference>
<evidence type="ECO:0000313" key="3">
    <source>
        <dbReference type="WBParaSite" id="TTAC_0000606201-mRNA-1"/>
    </source>
</evidence>
<evidence type="ECO:0000313" key="1">
    <source>
        <dbReference type="EMBL" id="VDM30191.1"/>
    </source>
</evidence>
<keyword evidence="2" id="KW-1185">Reference proteome</keyword>
<dbReference type="WBParaSite" id="TTAC_0000606201-mRNA-1">
    <property type="protein sequence ID" value="TTAC_0000606201-mRNA-1"/>
    <property type="gene ID" value="TTAC_0000606201"/>
</dbReference>
<name>A0A0R3WZ72_HYDTA</name>
<organism evidence="3">
    <name type="scientific">Hydatigena taeniaeformis</name>
    <name type="common">Feline tapeworm</name>
    <name type="synonym">Taenia taeniaeformis</name>
    <dbReference type="NCBI Taxonomy" id="6205"/>
    <lineage>
        <taxon>Eukaryota</taxon>
        <taxon>Metazoa</taxon>
        <taxon>Spiralia</taxon>
        <taxon>Lophotrochozoa</taxon>
        <taxon>Platyhelminthes</taxon>
        <taxon>Cestoda</taxon>
        <taxon>Eucestoda</taxon>
        <taxon>Cyclophyllidea</taxon>
        <taxon>Taeniidae</taxon>
        <taxon>Hydatigera</taxon>
    </lineage>
</organism>
<gene>
    <name evidence="1" type="ORF">TTAC_LOCUS6047</name>
</gene>
<sequence length="83" mass="9050">MSLPPAARRTGSVCVPPTTTLAIIDIITATRLPSAIGARRWSPDLGRFEEDRECAVAAVATVARETILHQFYEEEWASSLPPD</sequence>
<reference evidence="1 2" key="2">
    <citation type="submission" date="2018-11" db="EMBL/GenBank/DDBJ databases">
        <authorList>
            <consortium name="Pathogen Informatics"/>
        </authorList>
    </citation>
    <scope>NUCLEOTIDE SEQUENCE [LARGE SCALE GENOMIC DNA]</scope>
</reference>
<accession>A0A0R3WZ72</accession>